<dbReference type="AlphaFoldDB" id="C6E6R0"/>
<sequence length="124" mass="13286">MASILDMVKDRLPDEAALFAASLPNKIEEAQADVGLEGILEANLSTRQKSLVADMAAKALIMPAMSKYKKAVEEAEGDDAGKVKFSDKLKFLQAMKTSLETSIVERRAALSAAVDTGVPMMVVE</sequence>
<accession>C6E6R0</accession>
<dbReference type="STRING" id="443144.GM21_3667"/>
<dbReference type="EMBL" id="CP001661">
    <property type="protein sequence ID" value="ACT19688.1"/>
    <property type="molecule type" value="Genomic_DNA"/>
</dbReference>
<evidence type="ECO:0000313" key="1">
    <source>
        <dbReference type="EMBL" id="ACT19688.1"/>
    </source>
</evidence>
<protein>
    <submittedName>
        <fullName evidence="1">Uncharacterized protein</fullName>
    </submittedName>
</protein>
<gene>
    <name evidence="1" type="ordered locus">GM21_3667</name>
</gene>
<proteinExistence type="predicted"/>
<dbReference type="KEGG" id="gem:GM21_3667"/>
<reference evidence="1" key="1">
    <citation type="submission" date="2009-07" db="EMBL/GenBank/DDBJ databases">
        <title>Complete sequence of Geobacter sp. M21.</title>
        <authorList>
            <consortium name="US DOE Joint Genome Institute"/>
            <person name="Lucas S."/>
            <person name="Copeland A."/>
            <person name="Lapidus A."/>
            <person name="Glavina del Rio T."/>
            <person name="Dalin E."/>
            <person name="Tice H."/>
            <person name="Bruce D."/>
            <person name="Goodwin L."/>
            <person name="Pitluck S."/>
            <person name="Saunders E."/>
            <person name="Brettin T."/>
            <person name="Detter J.C."/>
            <person name="Han C."/>
            <person name="Larimer F."/>
            <person name="Land M."/>
            <person name="Hauser L."/>
            <person name="Kyrpides N."/>
            <person name="Ovchinnikova G."/>
            <person name="Lovley D."/>
        </authorList>
    </citation>
    <scope>NUCLEOTIDE SEQUENCE [LARGE SCALE GENOMIC DNA]</scope>
    <source>
        <strain evidence="1">M21</strain>
    </source>
</reference>
<dbReference type="HOGENOM" id="CLU_2000642_0_0_7"/>
<organism evidence="1">
    <name type="scientific">Geobacter sp. (strain M21)</name>
    <dbReference type="NCBI Taxonomy" id="443144"/>
    <lineage>
        <taxon>Bacteria</taxon>
        <taxon>Pseudomonadati</taxon>
        <taxon>Thermodesulfobacteriota</taxon>
        <taxon>Desulfuromonadia</taxon>
        <taxon>Geobacterales</taxon>
        <taxon>Geobacteraceae</taxon>
        <taxon>Geobacter</taxon>
    </lineage>
</organism>
<name>C6E6R0_GEOSM</name>